<evidence type="ECO:0000256" key="2">
    <source>
        <dbReference type="ARBA" id="ARBA00004236"/>
    </source>
</evidence>
<evidence type="ECO:0000313" key="16">
    <source>
        <dbReference type="Proteomes" id="UP000019151"/>
    </source>
</evidence>
<dbReference type="InterPro" id="IPR029016">
    <property type="entry name" value="GAF-like_dom_sf"/>
</dbReference>
<dbReference type="SMART" id="SM00065">
    <property type="entry name" value="GAF"/>
    <property type="match status" value="1"/>
</dbReference>
<dbReference type="InterPro" id="IPR036097">
    <property type="entry name" value="HisK_dim/P_sf"/>
</dbReference>
<dbReference type="PANTHER" id="PTHR43711:SF26">
    <property type="entry name" value="SENSOR HISTIDINE KINASE RCSC"/>
    <property type="match status" value="1"/>
</dbReference>
<dbReference type="GO" id="GO:0005524">
    <property type="term" value="F:ATP binding"/>
    <property type="evidence" value="ECO:0007669"/>
    <property type="project" value="UniProtKB-KW"/>
</dbReference>
<evidence type="ECO:0000256" key="6">
    <source>
        <dbReference type="ARBA" id="ARBA00022679"/>
    </source>
</evidence>
<evidence type="ECO:0000256" key="4">
    <source>
        <dbReference type="ARBA" id="ARBA00022475"/>
    </source>
</evidence>
<reference evidence="15 16" key="1">
    <citation type="journal article" date="2014" name="Genome Announc.">
        <title>Genome Sequence and Methylome of Soil Bacterium Gemmatirosa kalamazoonensis KBS708T, a Member of the Rarely Cultivated Gemmatimonadetes Phylum.</title>
        <authorList>
            <person name="Debruyn J.M."/>
            <person name="Radosevich M."/>
            <person name="Wommack K.E."/>
            <person name="Polson S.W."/>
            <person name="Hauser L.J."/>
            <person name="Fawaz M.N."/>
            <person name="Korlach J."/>
            <person name="Tsai Y.C."/>
        </authorList>
    </citation>
    <scope>NUCLEOTIDE SEQUENCE [LARGE SCALE GENOMIC DNA]</scope>
    <source>
        <strain evidence="15 16">KBS708</strain>
        <plasmid evidence="16">Plasmid 2</plasmid>
    </source>
</reference>
<dbReference type="PROSITE" id="PS50109">
    <property type="entry name" value="HIS_KIN"/>
    <property type="match status" value="1"/>
</dbReference>
<dbReference type="Gene3D" id="2.10.70.100">
    <property type="match status" value="1"/>
</dbReference>
<keyword evidence="4" id="KW-1003">Cell membrane</keyword>
<keyword evidence="10" id="KW-0902">Two-component regulatory system</keyword>
<dbReference type="Gene3D" id="3.30.450.40">
    <property type="match status" value="1"/>
</dbReference>
<keyword evidence="5" id="KW-0597">Phosphoprotein</keyword>
<dbReference type="InterPro" id="IPR003661">
    <property type="entry name" value="HisK_dim/P_dom"/>
</dbReference>
<dbReference type="SUPFAM" id="SSF55874">
    <property type="entry name" value="ATPase domain of HSP90 chaperone/DNA topoisomerase II/histidine kinase"/>
    <property type="match status" value="1"/>
</dbReference>
<dbReference type="SMART" id="SM00387">
    <property type="entry name" value="HATPase_c"/>
    <property type="match status" value="1"/>
</dbReference>
<dbReference type="SUPFAM" id="SSF55785">
    <property type="entry name" value="PYP-like sensor domain (PAS domain)"/>
    <property type="match status" value="1"/>
</dbReference>
<dbReference type="Proteomes" id="UP000019151">
    <property type="component" value="Plasmid 2"/>
</dbReference>
<proteinExistence type="predicted"/>
<evidence type="ECO:0000256" key="5">
    <source>
        <dbReference type="ARBA" id="ARBA00022553"/>
    </source>
</evidence>
<dbReference type="Gene3D" id="3.30.565.10">
    <property type="entry name" value="Histidine kinase-like ATPase, C-terminal domain"/>
    <property type="match status" value="1"/>
</dbReference>
<organism evidence="15 16">
    <name type="scientific">Gemmatirosa kalamazoonensis</name>
    <dbReference type="NCBI Taxonomy" id="861299"/>
    <lineage>
        <taxon>Bacteria</taxon>
        <taxon>Pseudomonadati</taxon>
        <taxon>Gemmatimonadota</taxon>
        <taxon>Gemmatimonadia</taxon>
        <taxon>Gemmatimonadales</taxon>
        <taxon>Gemmatimonadaceae</taxon>
        <taxon>Gemmatirosa</taxon>
    </lineage>
</organism>
<dbReference type="GO" id="GO:0000155">
    <property type="term" value="F:phosphorelay sensor kinase activity"/>
    <property type="evidence" value="ECO:0007669"/>
    <property type="project" value="InterPro"/>
</dbReference>
<evidence type="ECO:0000256" key="11">
    <source>
        <dbReference type="ARBA" id="ARBA00023136"/>
    </source>
</evidence>
<evidence type="ECO:0000259" key="13">
    <source>
        <dbReference type="PROSITE" id="PS50109"/>
    </source>
</evidence>
<dbReference type="Pfam" id="PF02518">
    <property type="entry name" value="HATPase_c"/>
    <property type="match status" value="1"/>
</dbReference>
<accession>W0RU46</accession>
<dbReference type="PRINTS" id="PR00344">
    <property type="entry name" value="BCTRLSENSOR"/>
</dbReference>
<feature type="coiled-coil region" evidence="12">
    <location>
        <begin position="299"/>
        <end position="333"/>
    </location>
</feature>
<dbReference type="InterPro" id="IPR050736">
    <property type="entry name" value="Sensor_HK_Regulatory"/>
</dbReference>
<keyword evidence="15" id="KW-0614">Plasmid</keyword>
<evidence type="ECO:0000256" key="10">
    <source>
        <dbReference type="ARBA" id="ARBA00023012"/>
    </source>
</evidence>
<dbReference type="eggNOG" id="COG2205">
    <property type="taxonomic scope" value="Bacteria"/>
</dbReference>
<evidence type="ECO:0000256" key="9">
    <source>
        <dbReference type="ARBA" id="ARBA00022840"/>
    </source>
</evidence>
<dbReference type="InterPro" id="IPR005467">
    <property type="entry name" value="His_kinase_dom"/>
</dbReference>
<dbReference type="InterPro" id="IPR013655">
    <property type="entry name" value="PAS_fold_3"/>
</dbReference>
<dbReference type="EMBL" id="CP007130">
    <property type="protein sequence ID" value="AHG93835.1"/>
    <property type="molecule type" value="Genomic_DNA"/>
</dbReference>
<evidence type="ECO:0000256" key="12">
    <source>
        <dbReference type="SAM" id="Coils"/>
    </source>
</evidence>
<dbReference type="SMART" id="SM00388">
    <property type="entry name" value="HisKA"/>
    <property type="match status" value="1"/>
</dbReference>
<evidence type="ECO:0000313" key="15">
    <source>
        <dbReference type="EMBL" id="AHG93835.1"/>
    </source>
</evidence>
<dbReference type="PATRIC" id="fig|861299.3.peg.6370"/>
<protein>
    <recommendedName>
        <fullName evidence="3">histidine kinase</fullName>
        <ecNumber evidence="3">2.7.13.3</ecNumber>
    </recommendedName>
</protein>
<keyword evidence="16" id="KW-1185">Reference proteome</keyword>
<dbReference type="Gene3D" id="1.10.287.130">
    <property type="match status" value="1"/>
</dbReference>
<dbReference type="InParanoid" id="W0RU46"/>
<dbReference type="InterPro" id="IPR003018">
    <property type="entry name" value="GAF"/>
</dbReference>
<dbReference type="PANTHER" id="PTHR43711">
    <property type="entry name" value="TWO-COMPONENT HISTIDINE KINASE"/>
    <property type="match status" value="1"/>
</dbReference>
<dbReference type="Pfam" id="PF08447">
    <property type="entry name" value="PAS_3"/>
    <property type="match status" value="1"/>
</dbReference>
<keyword evidence="7" id="KW-0547">Nucleotide-binding</keyword>
<name>W0RU46_9BACT</name>
<dbReference type="CDD" id="cd16922">
    <property type="entry name" value="HATPase_EvgS-ArcB-TorS-like"/>
    <property type="match status" value="1"/>
</dbReference>
<comment type="subcellular location">
    <subcellularLocation>
        <location evidence="2">Cell membrane</location>
    </subcellularLocation>
</comment>
<dbReference type="InterPro" id="IPR036890">
    <property type="entry name" value="HATPase_C_sf"/>
</dbReference>
<feature type="domain" description="PAC" evidence="14">
    <location>
        <begin position="68"/>
        <end position="125"/>
    </location>
</feature>
<dbReference type="AlphaFoldDB" id="W0RU46"/>
<keyword evidence="9 15" id="KW-0067">ATP-binding</keyword>
<dbReference type="EC" id="2.7.13.3" evidence="3"/>
<dbReference type="Pfam" id="PF13185">
    <property type="entry name" value="GAF_2"/>
    <property type="match status" value="1"/>
</dbReference>
<dbReference type="Pfam" id="PF00512">
    <property type="entry name" value="HisKA"/>
    <property type="match status" value="1"/>
</dbReference>
<dbReference type="HOGENOM" id="CLU_000445_89_25_0"/>
<dbReference type="GO" id="GO:0005886">
    <property type="term" value="C:plasma membrane"/>
    <property type="evidence" value="ECO:0007669"/>
    <property type="project" value="UniProtKB-SubCell"/>
</dbReference>
<dbReference type="Gene3D" id="3.30.450.20">
    <property type="entry name" value="PAS domain"/>
    <property type="match status" value="1"/>
</dbReference>
<dbReference type="KEGG" id="gba:J421_6300"/>
<dbReference type="InterPro" id="IPR000700">
    <property type="entry name" value="PAS-assoc_C"/>
</dbReference>
<keyword evidence="11" id="KW-0472">Membrane</keyword>
<evidence type="ECO:0000256" key="1">
    <source>
        <dbReference type="ARBA" id="ARBA00000085"/>
    </source>
</evidence>
<gene>
    <name evidence="15" type="ORF">J421_6300</name>
</gene>
<keyword evidence="8" id="KW-0418">Kinase</keyword>
<dbReference type="InterPro" id="IPR035965">
    <property type="entry name" value="PAS-like_dom_sf"/>
</dbReference>
<evidence type="ECO:0000256" key="8">
    <source>
        <dbReference type="ARBA" id="ARBA00022777"/>
    </source>
</evidence>
<dbReference type="CDD" id="cd00082">
    <property type="entry name" value="HisKA"/>
    <property type="match status" value="1"/>
</dbReference>
<dbReference type="SUPFAM" id="SSF55781">
    <property type="entry name" value="GAF domain-like"/>
    <property type="match status" value="1"/>
</dbReference>
<dbReference type="PROSITE" id="PS50113">
    <property type="entry name" value="PAC"/>
    <property type="match status" value="1"/>
</dbReference>
<evidence type="ECO:0000256" key="7">
    <source>
        <dbReference type="ARBA" id="ARBA00022741"/>
    </source>
</evidence>
<sequence>MLAAVDVGLWYCDLPFDELQWDRTVKEHFWLAPDARVTIDTFYERLHVDDRERTREAIERSIATHAPYDIEYRTVAPIDSPRAGEVRWLRAIGNTFYDDADRPIRFDGVTVDVTAQKHAAEALRDAEQRLREEAHLVETLHRIGAGLAIEFDVDRIVQTVTDESTRLTGAQFGAFFYNVLNEKGESYMLYTISGVPRDHFSKFPMPRNTHVFDPTFKGLGTVRSDDITKDPRYGQNPPYHGKPKGHLPVVSYLAVPVKSHDGTVIGGLFYGHAEPGMFSERHERLVEGIAGWAALAMDNARLFAAQRRARAEAEDARAEAEQANRAKSDFLAAMSHDLRTPLNAIGGYAQLVELGVHGPVTDQQREALSRLRRAQEHLLTLINDILNFAQIEAGKLSLVIGDVDVATLLEELQTFIEPQAAARGLTFRCEHGPAAAVHADRERAAQVVLNLLTNAVKFTEPGGAVRVLWRADGDAVRISVADTGRGISADRLESIFDPFVQAAAKVSERTQGVGLGLAISRDLARAMGGDLTVDSEVGVGSTFTLTLPRAAL</sequence>
<dbReference type="InterPro" id="IPR004358">
    <property type="entry name" value="Sig_transdc_His_kin-like_C"/>
</dbReference>
<evidence type="ECO:0000256" key="3">
    <source>
        <dbReference type="ARBA" id="ARBA00012438"/>
    </source>
</evidence>
<feature type="domain" description="Histidine kinase" evidence="13">
    <location>
        <begin position="333"/>
        <end position="551"/>
    </location>
</feature>
<keyword evidence="12" id="KW-0175">Coiled coil</keyword>
<keyword evidence="6" id="KW-0808">Transferase</keyword>
<evidence type="ECO:0000259" key="14">
    <source>
        <dbReference type="PROSITE" id="PS50113"/>
    </source>
</evidence>
<comment type="catalytic activity">
    <reaction evidence="1">
        <text>ATP + protein L-histidine = ADP + protein N-phospho-L-histidine.</text>
        <dbReference type="EC" id="2.7.13.3"/>
    </reaction>
</comment>
<dbReference type="CDD" id="cd00130">
    <property type="entry name" value="PAS"/>
    <property type="match status" value="1"/>
</dbReference>
<dbReference type="SUPFAM" id="SSF47384">
    <property type="entry name" value="Homodimeric domain of signal transducing histidine kinase"/>
    <property type="match status" value="1"/>
</dbReference>
<dbReference type="FunFam" id="3.30.565.10:FF:000023">
    <property type="entry name" value="PAS domain-containing sensor histidine kinase"/>
    <property type="match status" value="1"/>
</dbReference>
<geneLocation type="plasmid" evidence="15 16">
    <name>2</name>
</geneLocation>
<dbReference type="InterPro" id="IPR003594">
    <property type="entry name" value="HATPase_dom"/>
</dbReference>
<dbReference type="InterPro" id="IPR000014">
    <property type="entry name" value="PAS"/>
</dbReference>